<protein>
    <recommendedName>
        <fullName evidence="4">DNA helicase</fullName>
    </recommendedName>
</protein>
<gene>
    <name evidence="2" type="ORF">SAMN04489720_1625</name>
</gene>
<keyword evidence="1" id="KW-1133">Transmembrane helix</keyword>
<keyword evidence="3" id="KW-1185">Reference proteome</keyword>
<reference evidence="3" key="1">
    <citation type="submission" date="2016-10" db="EMBL/GenBank/DDBJ databases">
        <authorList>
            <person name="Varghese N."/>
            <person name="Submissions S."/>
        </authorList>
    </citation>
    <scope>NUCLEOTIDE SEQUENCE [LARGE SCALE GENOMIC DNA]</scope>
    <source>
        <strain evidence="3">DSM 22002</strain>
    </source>
</reference>
<name>A0A1G8DF38_9MICO</name>
<keyword evidence="1" id="KW-0812">Transmembrane</keyword>
<dbReference type="AlphaFoldDB" id="A0A1G8DF38"/>
<evidence type="ECO:0000313" key="2">
    <source>
        <dbReference type="EMBL" id="SDH56328.1"/>
    </source>
</evidence>
<feature type="transmembrane region" description="Helical" evidence="1">
    <location>
        <begin position="134"/>
        <end position="152"/>
    </location>
</feature>
<dbReference type="STRING" id="399736.SAMN04489720_1625"/>
<dbReference type="EMBL" id="LT629695">
    <property type="protein sequence ID" value="SDH56328.1"/>
    <property type="molecule type" value="Genomic_DNA"/>
</dbReference>
<evidence type="ECO:0000256" key="1">
    <source>
        <dbReference type="SAM" id="Phobius"/>
    </source>
</evidence>
<sequence length="172" mass="18671">MSLTLTRKREKEIKKLRKQAEKLWSVQRDVGERAGLLAHQAADQAKAYGNETLVPEARRYAQRGVSKGRDAVSGVTHGWNDKVLPAVATGLGSFAAYAQIAKDQRVKDAISNVQRLRLPEVAPAKKSGPSALQWVLIGVGTVAIAGAAYAAWQTLRADDDLWIPDSDEVDPS</sequence>
<dbReference type="Proteomes" id="UP000198822">
    <property type="component" value="Chromosome I"/>
</dbReference>
<accession>A0A1G8DF38</accession>
<dbReference type="RefSeq" id="WP_092504039.1">
    <property type="nucleotide sequence ID" value="NZ_LT629695.1"/>
</dbReference>
<dbReference type="OrthoDB" id="5123379at2"/>
<proteinExistence type="predicted"/>
<evidence type="ECO:0000313" key="3">
    <source>
        <dbReference type="Proteomes" id="UP000198822"/>
    </source>
</evidence>
<organism evidence="2 3">
    <name type="scientific">Agrococcus jejuensis</name>
    <dbReference type="NCBI Taxonomy" id="399736"/>
    <lineage>
        <taxon>Bacteria</taxon>
        <taxon>Bacillati</taxon>
        <taxon>Actinomycetota</taxon>
        <taxon>Actinomycetes</taxon>
        <taxon>Micrococcales</taxon>
        <taxon>Microbacteriaceae</taxon>
        <taxon>Agrococcus</taxon>
    </lineage>
</organism>
<evidence type="ECO:0008006" key="4">
    <source>
        <dbReference type="Google" id="ProtNLM"/>
    </source>
</evidence>
<keyword evidence="1" id="KW-0472">Membrane</keyword>